<dbReference type="PANTHER" id="PTHR37166:SF1">
    <property type="entry name" value="PROTEIN FLAG"/>
    <property type="match status" value="1"/>
</dbReference>
<gene>
    <name evidence="2" type="ORF">SAMN05421687_103152</name>
</gene>
<dbReference type="RefSeq" id="WP_234983123.1">
    <property type="nucleotide sequence ID" value="NZ_FTOC01000003.1"/>
</dbReference>
<feature type="compositionally biased region" description="Low complexity" evidence="1">
    <location>
        <begin position="1"/>
        <end position="19"/>
    </location>
</feature>
<dbReference type="InterPro" id="IPR035924">
    <property type="entry name" value="FlaG-like_sf"/>
</dbReference>
<accession>A0A1N7J162</accession>
<organism evidence="2 3">
    <name type="scientific">Salimicrobium flavidum</name>
    <dbReference type="NCBI Taxonomy" id="570947"/>
    <lineage>
        <taxon>Bacteria</taxon>
        <taxon>Bacillati</taxon>
        <taxon>Bacillota</taxon>
        <taxon>Bacilli</taxon>
        <taxon>Bacillales</taxon>
        <taxon>Bacillaceae</taxon>
        <taxon>Salimicrobium</taxon>
    </lineage>
</organism>
<keyword evidence="2" id="KW-0969">Cilium</keyword>
<reference evidence="3" key="1">
    <citation type="submission" date="2017-01" db="EMBL/GenBank/DDBJ databases">
        <authorList>
            <person name="Varghese N."/>
            <person name="Submissions S."/>
        </authorList>
    </citation>
    <scope>NUCLEOTIDE SEQUENCE [LARGE SCALE GENOMIC DNA]</scope>
    <source>
        <strain evidence="3">DSM 23127</strain>
    </source>
</reference>
<dbReference type="EMBL" id="FTOC01000003">
    <property type="protein sequence ID" value="SIS43024.1"/>
    <property type="molecule type" value="Genomic_DNA"/>
</dbReference>
<protein>
    <submittedName>
        <fullName evidence="2">Flagellar protein FlaG</fullName>
    </submittedName>
</protein>
<proteinExistence type="predicted"/>
<dbReference type="NCBIfam" id="NF005834">
    <property type="entry name" value="PRK07738.1"/>
    <property type="match status" value="1"/>
</dbReference>
<dbReference type="STRING" id="570947.SAMN05421687_103152"/>
<dbReference type="AlphaFoldDB" id="A0A1N7J162"/>
<keyword evidence="2" id="KW-0966">Cell projection</keyword>
<name>A0A1N7J162_9BACI</name>
<evidence type="ECO:0000256" key="1">
    <source>
        <dbReference type="SAM" id="MobiDB-lite"/>
    </source>
</evidence>
<dbReference type="SUPFAM" id="SSF160214">
    <property type="entry name" value="FlaG-like"/>
    <property type="match status" value="1"/>
</dbReference>
<evidence type="ECO:0000313" key="2">
    <source>
        <dbReference type="EMBL" id="SIS43024.1"/>
    </source>
</evidence>
<keyword evidence="2" id="KW-0282">Flagellum</keyword>
<keyword evidence="3" id="KW-1185">Reference proteome</keyword>
<dbReference type="Gene3D" id="3.30.160.170">
    <property type="entry name" value="FlaG-like"/>
    <property type="match status" value="1"/>
</dbReference>
<dbReference type="InterPro" id="IPR005186">
    <property type="entry name" value="FlaG"/>
</dbReference>
<feature type="region of interest" description="Disordered" evidence="1">
    <location>
        <begin position="1"/>
        <end position="33"/>
    </location>
</feature>
<dbReference type="Proteomes" id="UP000187608">
    <property type="component" value="Unassembled WGS sequence"/>
</dbReference>
<sequence length="117" mass="13619">MKIEQMLTQSQLLQSQKQTDTNTKAVQKKPEDEARTIEIGKENSPENIRNAVEGMNEFLEPVRTSLKFEMHEKLEEYYVKVVDADTDEVIKEIPPEKMLDMYAMMAEQLGFLVDHKI</sequence>
<dbReference type="PANTHER" id="PTHR37166">
    <property type="entry name" value="PROTEIN FLAG"/>
    <property type="match status" value="1"/>
</dbReference>
<evidence type="ECO:0000313" key="3">
    <source>
        <dbReference type="Proteomes" id="UP000187608"/>
    </source>
</evidence>
<dbReference type="Pfam" id="PF03646">
    <property type="entry name" value="FlaG"/>
    <property type="match status" value="1"/>
</dbReference>